<proteinExistence type="predicted"/>
<dbReference type="Gene3D" id="3.60.15.10">
    <property type="entry name" value="Ribonuclease Z/Hydroxyacylglutathione hydrolase-like"/>
    <property type="match status" value="1"/>
</dbReference>
<dbReference type="InterPro" id="IPR052926">
    <property type="entry name" value="Metallo-beta-lactamase_dom"/>
</dbReference>
<dbReference type="KEGG" id="bvz:BRAD3257_8496"/>
<evidence type="ECO:0000259" key="1">
    <source>
        <dbReference type="Pfam" id="PF00753"/>
    </source>
</evidence>
<protein>
    <submittedName>
        <fullName evidence="2">Putative metallo-hydrolase/oxidoreductase</fullName>
    </submittedName>
</protein>
<dbReference type="GO" id="GO:0016740">
    <property type="term" value="F:transferase activity"/>
    <property type="evidence" value="ECO:0007669"/>
    <property type="project" value="TreeGrafter"/>
</dbReference>
<dbReference type="InterPro" id="IPR041712">
    <property type="entry name" value="DHPS-like_MBL-fold"/>
</dbReference>
<dbReference type="GO" id="GO:0016787">
    <property type="term" value="F:hydrolase activity"/>
    <property type="evidence" value="ECO:0007669"/>
    <property type="project" value="UniProtKB-KW"/>
</dbReference>
<dbReference type="PANTHER" id="PTHR13754:SF13">
    <property type="entry name" value="METALLO-BETA-LACTAMASE SUPERFAMILY PROTEIN (AFU_ORTHOLOGUE AFUA_3G07630)"/>
    <property type="match status" value="1"/>
</dbReference>
<organism evidence="2 3">
    <name type="scientific">Bradyrhizobium vignae</name>
    <dbReference type="NCBI Taxonomy" id="1549949"/>
    <lineage>
        <taxon>Bacteria</taxon>
        <taxon>Pseudomonadati</taxon>
        <taxon>Pseudomonadota</taxon>
        <taxon>Alphaproteobacteria</taxon>
        <taxon>Hyphomicrobiales</taxon>
        <taxon>Nitrobacteraceae</taxon>
        <taxon>Bradyrhizobium</taxon>
    </lineage>
</organism>
<sequence>MLICSCNAIHRRDVVCGGGAALFSTIVATLIGSGKPVRAETITGKVPEIERVAVRVVVDSYQFAVAPSRKIADVDIEHFGWGIGEGKPPGKTLISEFGLSMHVESRRGAETRNILVDFGFTPDALVNNAHLVGIDPAALDALVLSHGHYDHFGGLAGFLKQNNGKFKAKLPIYIGGEEAFCSREWTAPPVRGDFGALDRKALEDANVAVTYVEGPASVADHGFSTGPIGQASFEKLLSPSAMKIGVDHGIGCYADKLPEDERTKAVIPDQFRHEIATAFNLKGRGLIVLTSCSHRGVINAIKQAQAASGISKVHAVIGGFHLAPYKEDYVRETIAALKGLDIDYVIPLHCTGEPFYEMAKAEMPNKLLRSYTGTRFIFHA</sequence>
<evidence type="ECO:0000313" key="3">
    <source>
        <dbReference type="Proteomes" id="UP000246085"/>
    </source>
</evidence>
<dbReference type="InterPro" id="IPR036866">
    <property type="entry name" value="RibonucZ/Hydroxyglut_hydro"/>
</dbReference>
<dbReference type="RefSeq" id="WP_122406970.1">
    <property type="nucleotide sequence ID" value="NZ_LS398110.1"/>
</dbReference>
<dbReference type="Proteomes" id="UP000246085">
    <property type="component" value="Chromosome BRAD3257"/>
</dbReference>
<dbReference type="SUPFAM" id="SSF56281">
    <property type="entry name" value="Metallo-hydrolase/oxidoreductase"/>
    <property type="match status" value="1"/>
</dbReference>
<dbReference type="EMBL" id="LS398110">
    <property type="protein sequence ID" value="SPP99082.1"/>
    <property type="molecule type" value="Genomic_DNA"/>
</dbReference>
<dbReference type="Pfam" id="PF00753">
    <property type="entry name" value="Lactamase_B"/>
    <property type="match status" value="1"/>
</dbReference>
<dbReference type="InterPro" id="IPR001279">
    <property type="entry name" value="Metallo-B-lactamas"/>
</dbReference>
<dbReference type="PANTHER" id="PTHR13754">
    <property type="entry name" value="METALLO-BETA-LACTAMASE SUPERFAMILY PROTEIN"/>
    <property type="match status" value="1"/>
</dbReference>
<accession>A0A2U3QCC4</accession>
<evidence type="ECO:0000313" key="2">
    <source>
        <dbReference type="EMBL" id="SPP99082.1"/>
    </source>
</evidence>
<dbReference type="AlphaFoldDB" id="A0A2U3QCC4"/>
<dbReference type="CDD" id="cd07713">
    <property type="entry name" value="DHPS-like_MBL-fold"/>
    <property type="match status" value="1"/>
</dbReference>
<name>A0A2U3QCC4_9BRAD</name>
<gene>
    <name evidence="2" type="ORF">BRAD3257_8496</name>
</gene>
<reference evidence="2 3" key="1">
    <citation type="submission" date="2018-03" db="EMBL/GenBank/DDBJ databases">
        <authorList>
            <person name="Gully D."/>
        </authorList>
    </citation>
    <scope>NUCLEOTIDE SEQUENCE [LARGE SCALE GENOMIC DNA]</scope>
    <source>
        <strain evidence="2">ORS3257</strain>
    </source>
</reference>
<feature type="domain" description="Metallo-beta-lactamase" evidence="1">
    <location>
        <begin position="110"/>
        <end position="162"/>
    </location>
</feature>
<keyword evidence="2" id="KW-0378">Hydrolase</keyword>